<evidence type="ECO:0000256" key="1">
    <source>
        <dbReference type="ARBA" id="ARBA00022801"/>
    </source>
</evidence>
<dbReference type="GO" id="GO:0016787">
    <property type="term" value="F:hydrolase activity"/>
    <property type="evidence" value="ECO:0007669"/>
    <property type="project" value="UniProtKB-KW"/>
</dbReference>
<keyword evidence="4" id="KW-1185">Reference proteome</keyword>
<dbReference type="Pfam" id="PF20434">
    <property type="entry name" value="BD-FAE"/>
    <property type="match status" value="1"/>
</dbReference>
<dbReference type="RefSeq" id="WP_101533883.1">
    <property type="nucleotide sequence ID" value="NZ_JBFHIU010000077.1"/>
</dbReference>
<dbReference type="AlphaFoldDB" id="A0A2N5XRI3"/>
<dbReference type="PANTHER" id="PTHR48081">
    <property type="entry name" value="AB HYDROLASE SUPERFAMILY PROTEIN C4A8.06C"/>
    <property type="match status" value="1"/>
</dbReference>
<evidence type="ECO:0000313" key="4">
    <source>
        <dbReference type="Proteomes" id="UP000234881"/>
    </source>
</evidence>
<dbReference type="Gene3D" id="3.40.50.1820">
    <property type="entry name" value="alpha/beta hydrolase"/>
    <property type="match status" value="1"/>
</dbReference>
<proteinExistence type="predicted"/>
<dbReference type="PANTHER" id="PTHR48081:SF33">
    <property type="entry name" value="KYNURENINE FORMAMIDASE"/>
    <property type="match status" value="1"/>
</dbReference>
<feature type="domain" description="BD-FAE-like" evidence="2">
    <location>
        <begin position="83"/>
        <end position="181"/>
    </location>
</feature>
<dbReference type="InterPro" id="IPR049492">
    <property type="entry name" value="BD-FAE-like_dom"/>
</dbReference>
<reference evidence="3 4" key="1">
    <citation type="submission" date="2018-01" db="EMBL/GenBank/DDBJ databases">
        <title>The draft genome sequence of Cohaesibacter sp. H1304.</title>
        <authorList>
            <person name="Wang N.-N."/>
            <person name="Du Z.-J."/>
        </authorList>
    </citation>
    <scope>NUCLEOTIDE SEQUENCE [LARGE SCALE GENOMIC DNA]</scope>
    <source>
        <strain evidence="3 4">H1304</strain>
    </source>
</reference>
<dbReference type="OrthoDB" id="9771666at2"/>
<protein>
    <submittedName>
        <fullName evidence="3">Alpha/beta hydrolase</fullName>
    </submittedName>
</protein>
<keyword evidence="1 3" id="KW-0378">Hydrolase</keyword>
<gene>
    <name evidence="3" type="ORF">C0081_10995</name>
</gene>
<dbReference type="InterPro" id="IPR029058">
    <property type="entry name" value="AB_hydrolase_fold"/>
</dbReference>
<dbReference type="InterPro" id="IPR050300">
    <property type="entry name" value="GDXG_lipolytic_enzyme"/>
</dbReference>
<sequence length="289" mass="31913">MSKDNSKSEPELNAGHHVYRGMTKSELDVAYNNTEAVVDSSEHMENWIAQSAVIRSGDNAVLDVPYGAKPKNKLDFFKSASPDCGLFIFIHGGYWQRNNKDMFAFVAEGLCAEQINVATIGYTLAPDASLTDIASEIESAIDYLADNATQLGFDQEKIYIGGWSAGGHLSALLAQHPAVKGFISISGIFDLEPISKCYLNEKLDLSHEEIEVLSPANHALLATKTVTLFAGELELPELKRQTNDYAKTVSQSHKDLLHTIIEGKNHYSILEEIWQKNGVIARRIVDLMK</sequence>
<dbReference type="EMBL" id="PKUQ01000020">
    <property type="protein sequence ID" value="PLW77131.1"/>
    <property type="molecule type" value="Genomic_DNA"/>
</dbReference>
<organism evidence="3 4">
    <name type="scientific">Cohaesibacter celericrescens</name>
    <dbReference type="NCBI Taxonomy" id="2067669"/>
    <lineage>
        <taxon>Bacteria</taxon>
        <taxon>Pseudomonadati</taxon>
        <taxon>Pseudomonadota</taxon>
        <taxon>Alphaproteobacteria</taxon>
        <taxon>Hyphomicrobiales</taxon>
        <taxon>Cohaesibacteraceae</taxon>
    </lineage>
</organism>
<evidence type="ECO:0000259" key="2">
    <source>
        <dbReference type="Pfam" id="PF20434"/>
    </source>
</evidence>
<dbReference type="SUPFAM" id="SSF53474">
    <property type="entry name" value="alpha/beta-Hydrolases"/>
    <property type="match status" value="1"/>
</dbReference>
<dbReference type="Proteomes" id="UP000234881">
    <property type="component" value="Unassembled WGS sequence"/>
</dbReference>
<accession>A0A2N5XRI3</accession>
<comment type="caution">
    <text evidence="3">The sequence shown here is derived from an EMBL/GenBank/DDBJ whole genome shotgun (WGS) entry which is preliminary data.</text>
</comment>
<name>A0A2N5XRI3_9HYPH</name>
<evidence type="ECO:0000313" key="3">
    <source>
        <dbReference type="EMBL" id="PLW77131.1"/>
    </source>
</evidence>